<dbReference type="Proteomes" id="UP000179266">
    <property type="component" value="Unassembled WGS sequence"/>
</dbReference>
<gene>
    <name evidence="2" type="ORF">A2161_02970</name>
</gene>
<feature type="transmembrane region" description="Helical" evidence="1">
    <location>
        <begin position="93"/>
        <end position="110"/>
    </location>
</feature>
<evidence type="ECO:0000256" key="1">
    <source>
        <dbReference type="SAM" id="Phobius"/>
    </source>
</evidence>
<accession>A0A1F7S0I6</accession>
<feature type="transmembrane region" description="Helical" evidence="1">
    <location>
        <begin position="154"/>
        <end position="176"/>
    </location>
</feature>
<keyword evidence="1" id="KW-0812">Transmembrane</keyword>
<dbReference type="EMBL" id="MGDD01000083">
    <property type="protein sequence ID" value="OGL47336.1"/>
    <property type="molecule type" value="Genomic_DNA"/>
</dbReference>
<evidence type="ECO:0000313" key="3">
    <source>
        <dbReference type="Proteomes" id="UP000179266"/>
    </source>
</evidence>
<feature type="transmembrane region" description="Helical" evidence="1">
    <location>
        <begin position="116"/>
        <end position="134"/>
    </location>
</feature>
<protein>
    <recommendedName>
        <fullName evidence="4">Peptidase S26 domain-containing protein</fullName>
    </recommendedName>
</protein>
<dbReference type="AlphaFoldDB" id="A0A1F7S0I6"/>
<evidence type="ECO:0000313" key="2">
    <source>
        <dbReference type="EMBL" id="OGL47336.1"/>
    </source>
</evidence>
<dbReference type="PROSITE" id="PS51257">
    <property type="entry name" value="PROKAR_LIPOPROTEIN"/>
    <property type="match status" value="1"/>
</dbReference>
<keyword evidence="1" id="KW-0472">Membrane</keyword>
<sequence>MECPRCGLNNMPGSAACFQCGADLLVKQDKPIYYPPRASKKGIQSGIKRHARSGSMFENLFSSIHLPPFTRNILHGFLSIIPGLAQFINKQPLKGVIFSFSAFIFIGLLIFNIKSIFFNFLLFFFLVFLLIAIYDGTFFSIPIEKRKQFNQSQYIGIGAVIMSFFISFASVGYMLFNVYFVSYRINQNWAAPIINRGDRLIARNNPSRTGNPSRGDYFLMENRRSIGVLVGYPNERIKVNDGNLFINDSQIFPDIHLRIINTVYDLNANEYLVLMYYNGKLTPKIVTKPSFNARIIAIIQPPEHRKWM</sequence>
<reference evidence="2 3" key="1">
    <citation type="journal article" date="2016" name="Nat. Commun.">
        <title>Thousands of microbial genomes shed light on interconnected biogeochemical processes in an aquifer system.</title>
        <authorList>
            <person name="Anantharaman K."/>
            <person name="Brown C.T."/>
            <person name="Hug L.A."/>
            <person name="Sharon I."/>
            <person name="Castelle C.J."/>
            <person name="Probst A.J."/>
            <person name="Thomas B.C."/>
            <person name="Singh A."/>
            <person name="Wilkins M.J."/>
            <person name="Karaoz U."/>
            <person name="Brodie E.L."/>
            <person name="Williams K.H."/>
            <person name="Hubbard S.S."/>
            <person name="Banfield J.F."/>
        </authorList>
    </citation>
    <scope>NUCLEOTIDE SEQUENCE [LARGE SCALE GENOMIC DNA]</scope>
</reference>
<proteinExistence type="predicted"/>
<comment type="caution">
    <text evidence="2">The sequence shown here is derived from an EMBL/GenBank/DDBJ whole genome shotgun (WGS) entry which is preliminary data.</text>
</comment>
<organism evidence="2 3">
    <name type="scientific">Candidatus Schekmanbacteria bacterium RBG_13_48_7</name>
    <dbReference type="NCBI Taxonomy" id="1817878"/>
    <lineage>
        <taxon>Bacteria</taxon>
        <taxon>Candidatus Schekmaniibacteriota</taxon>
    </lineage>
</organism>
<evidence type="ECO:0008006" key="4">
    <source>
        <dbReference type="Google" id="ProtNLM"/>
    </source>
</evidence>
<keyword evidence="1" id="KW-1133">Transmembrane helix</keyword>
<name>A0A1F7S0I6_9BACT</name>